<dbReference type="Pfam" id="PF05726">
    <property type="entry name" value="Pirin_C"/>
    <property type="match status" value="1"/>
</dbReference>
<evidence type="ECO:0000313" key="6">
    <source>
        <dbReference type="EMBL" id="SHH63983.1"/>
    </source>
</evidence>
<dbReference type="PANTHER" id="PTHR13903:SF8">
    <property type="entry name" value="PIRIN"/>
    <property type="match status" value="1"/>
</dbReference>
<reference evidence="6 7" key="1">
    <citation type="submission" date="2016-11" db="EMBL/GenBank/DDBJ databases">
        <authorList>
            <person name="Jaros S."/>
            <person name="Januszkiewicz K."/>
            <person name="Wedrychowicz H."/>
        </authorList>
    </citation>
    <scope>NUCLEOTIDE SEQUENCE [LARGE SCALE GENOMIC DNA]</scope>
    <source>
        <strain evidence="6 7">DSM 21120</strain>
    </source>
</reference>
<evidence type="ECO:0000313" key="7">
    <source>
        <dbReference type="Proteomes" id="UP000184032"/>
    </source>
</evidence>
<evidence type="ECO:0008006" key="8">
    <source>
        <dbReference type="Google" id="ProtNLM"/>
    </source>
</evidence>
<dbReference type="CDD" id="cd02909">
    <property type="entry name" value="cupin_pirin_N"/>
    <property type="match status" value="1"/>
</dbReference>
<keyword evidence="7" id="KW-1185">Reference proteome</keyword>
<feature type="domain" description="Pirin C-terminal" evidence="5">
    <location>
        <begin position="173"/>
        <end position="272"/>
    </location>
</feature>
<feature type="binding site" evidence="2">
    <location>
        <position position="58"/>
    </location>
    <ligand>
        <name>Fe cation</name>
        <dbReference type="ChEBI" id="CHEBI:24875"/>
    </ligand>
</feature>
<sequence>MERKVKGKVTGFKTQDGAGVNLVRVLGNTTVKQYDPFLMLDSFDSKDPNDYTAGFPMHPHRGIETITFLSSGEIVHRDSLGNEGTIRPGEVQWMTAGSGILHEEMPQAAERMLGVQIWLNLPQKDKMTTPEYHEIGRDLIEEIEIEGGLLRLISGSYKEFSAFQGKYLPVDFYDIHLKAGKSFTIPTKEDEEVYLFLLENDAIVAGEHIPVKTAVATEPGTSIDIEALDKNIEILFLSAPKLDEPVAWGGPIVMNTKAELERAFAELQSGMFIKDKPKE</sequence>
<evidence type="ECO:0000259" key="4">
    <source>
        <dbReference type="Pfam" id="PF02678"/>
    </source>
</evidence>
<dbReference type="AlphaFoldDB" id="A0A1M5UMP4"/>
<dbReference type="InterPro" id="IPR011051">
    <property type="entry name" value="RmlC_Cupin_sf"/>
</dbReference>
<keyword evidence="2" id="KW-0479">Metal-binding</keyword>
<organism evidence="6 7">
    <name type="scientific">Anaerosphaera aminiphila DSM 21120</name>
    <dbReference type="NCBI Taxonomy" id="1120995"/>
    <lineage>
        <taxon>Bacteria</taxon>
        <taxon>Bacillati</taxon>
        <taxon>Bacillota</taxon>
        <taxon>Tissierellia</taxon>
        <taxon>Tissierellales</taxon>
        <taxon>Peptoniphilaceae</taxon>
        <taxon>Anaerosphaera</taxon>
    </lineage>
</organism>
<dbReference type="Pfam" id="PF02678">
    <property type="entry name" value="Pirin"/>
    <property type="match status" value="1"/>
</dbReference>
<evidence type="ECO:0000256" key="3">
    <source>
        <dbReference type="RuleBase" id="RU003457"/>
    </source>
</evidence>
<feature type="binding site" evidence="2">
    <location>
        <position position="60"/>
    </location>
    <ligand>
        <name>Fe cation</name>
        <dbReference type="ChEBI" id="CHEBI:24875"/>
    </ligand>
</feature>
<dbReference type="OrthoDB" id="321327at2"/>
<protein>
    <recommendedName>
        <fullName evidence="8">Pirin family protein</fullName>
    </recommendedName>
</protein>
<comment type="cofactor">
    <cofactor evidence="2">
        <name>Fe cation</name>
        <dbReference type="ChEBI" id="CHEBI:24875"/>
    </cofactor>
    <text evidence="2">Binds 1 Fe cation per subunit.</text>
</comment>
<dbReference type="Proteomes" id="UP000184032">
    <property type="component" value="Unassembled WGS sequence"/>
</dbReference>
<comment type="similarity">
    <text evidence="1 3">Belongs to the pirin family.</text>
</comment>
<dbReference type="InterPro" id="IPR012093">
    <property type="entry name" value="Pirin"/>
</dbReference>
<dbReference type="PIRSF" id="PIRSF006232">
    <property type="entry name" value="Pirin"/>
    <property type="match status" value="1"/>
</dbReference>
<evidence type="ECO:0000256" key="1">
    <source>
        <dbReference type="ARBA" id="ARBA00008416"/>
    </source>
</evidence>
<accession>A0A1M5UMP4</accession>
<dbReference type="InterPro" id="IPR008778">
    <property type="entry name" value="Pirin_C_dom"/>
</dbReference>
<dbReference type="InterPro" id="IPR014710">
    <property type="entry name" value="RmlC-like_jellyroll"/>
</dbReference>
<dbReference type="SUPFAM" id="SSF51182">
    <property type="entry name" value="RmlC-like cupins"/>
    <property type="match status" value="1"/>
</dbReference>
<feature type="binding site" evidence="2">
    <location>
        <position position="102"/>
    </location>
    <ligand>
        <name>Fe cation</name>
        <dbReference type="ChEBI" id="CHEBI:24875"/>
    </ligand>
</feature>
<keyword evidence="2" id="KW-0408">Iron</keyword>
<feature type="domain" description="Pirin N-terminal" evidence="4">
    <location>
        <begin position="22"/>
        <end position="119"/>
    </location>
</feature>
<gene>
    <name evidence="6" type="ORF">SAMN02745245_01806</name>
</gene>
<dbReference type="STRING" id="1120995.SAMN02745245_01806"/>
<dbReference type="EMBL" id="FQXI01000018">
    <property type="protein sequence ID" value="SHH63983.1"/>
    <property type="molecule type" value="Genomic_DNA"/>
</dbReference>
<proteinExistence type="inferred from homology"/>
<dbReference type="Gene3D" id="2.60.120.10">
    <property type="entry name" value="Jelly Rolls"/>
    <property type="match status" value="2"/>
</dbReference>
<evidence type="ECO:0000259" key="5">
    <source>
        <dbReference type="Pfam" id="PF05726"/>
    </source>
</evidence>
<feature type="binding site" evidence="2">
    <location>
        <position position="104"/>
    </location>
    <ligand>
        <name>Fe cation</name>
        <dbReference type="ChEBI" id="CHEBI:24875"/>
    </ligand>
</feature>
<dbReference type="InterPro" id="IPR003829">
    <property type="entry name" value="Pirin_N_dom"/>
</dbReference>
<dbReference type="CDD" id="cd02247">
    <property type="entry name" value="cupin_pirin_C"/>
    <property type="match status" value="1"/>
</dbReference>
<dbReference type="RefSeq" id="WP_073185540.1">
    <property type="nucleotide sequence ID" value="NZ_FQXI01000018.1"/>
</dbReference>
<evidence type="ECO:0000256" key="2">
    <source>
        <dbReference type="PIRSR" id="PIRSR006232-1"/>
    </source>
</evidence>
<name>A0A1M5UMP4_9FIRM</name>
<dbReference type="PANTHER" id="PTHR13903">
    <property type="entry name" value="PIRIN-RELATED"/>
    <property type="match status" value="1"/>
</dbReference>
<dbReference type="GO" id="GO:0046872">
    <property type="term" value="F:metal ion binding"/>
    <property type="evidence" value="ECO:0007669"/>
    <property type="project" value="UniProtKB-KW"/>
</dbReference>